<evidence type="ECO:0000256" key="1">
    <source>
        <dbReference type="ARBA" id="ARBA00004128"/>
    </source>
</evidence>
<dbReference type="GO" id="GO:0006799">
    <property type="term" value="P:polyphosphate biosynthetic process"/>
    <property type="evidence" value="ECO:0007669"/>
    <property type="project" value="UniProtKB-ARBA"/>
</dbReference>
<dbReference type="InterPro" id="IPR051572">
    <property type="entry name" value="VTC_Complex_Subunit"/>
</dbReference>
<organism evidence="9 10">
    <name type="scientific">Pichia membranifaciens NRRL Y-2026</name>
    <dbReference type="NCBI Taxonomy" id="763406"/>
    <lineage>
        <taxon>Eukaryota</taxon>
        <taxon>Fungi</taxon>
        <taxon>Dikarya</taxon>
        <taxon>Ascomycota</taxon>
        <taxon>Saccharomycotina</taxon>
        <taxon>Pichiomycetes</taxon>
        <taxon>Pichiales</taxon>
        <taxon>Pichiaceae</taxon>
        <taxon>Pichia</taxon>
    </lineage>
</organism>
<feature type="domain" description="SPX" evidence="8">
    <location>
        <begin position="1"/>
        <end position="170"/>
    </location>
</feature>
<dbReference type="GO" id="GO:0000329">
    <property type="term" value="C:fungal-type vacuole membrane"/>
    <property type="evidence" value="ECO:0007669"/>
    <property type="project" value="TreeGrafter"/>
</dbReference>
<dbReference type="GO" id="GO:0042144">
    <property type="term" value="P:vacuole fusion, non-autophagic"/>
    <property type="evidence" value="ECO:0007669"/>
    <property type="project" value="TreeGrafter"/>
</dbReference>
<keyword evidence="10" id="KW-1185">Reference proteome</keyword>
<proteinExistence type="predicted"/>
<dbReference type="InterPro" id="IPR042267">
    <property type="entry name" value="VTC_sf"/>
</dbReference>
<feature type="transmembrane region" description="Helical" evidence="7">
    <location>
        <begin position="838"/>
        <end position="862"/>
    </location>
</feature>
<accession>A0A1E3NG73</accession>
<dbReference type="OrthoDB" id="5588846at2759"/>
<gene>
    <name evidence="9" type="ORF">PICMEDRAFT_59931</name>
</gene>
<evidence type="ECO:0000313" key="9">
    <source>
        <dbReference type="EMBL" id="ODQ45119.1"/>
    </source>
</evidence>
<dbReference type="RefSeq" id="XP_019016232.1">
    <property type="nucleotide sequence ID" value="XM_019163402.1"/>
</dbReference>
<dbReference type="PROSITE" id="PS51382">
    <property type="entry name" value="SPX"/>
    <property type="match status" value="1"/>
</dbReference>
<dbReference type="GO" id="GO:0033254">
    <property type="term" value="C:vacuolar transporter chaperone complex"/>
    <property type="evidence" value="ECO:0007669"/>
    <property type="project" value="TreeGrafter"/>
</dbReference>
<sequence length="935" mass="106489">MKFGVEFASRSVSRWRNYNIDYNLLKTLIREATSGFEDSSSSDNSTATLTEHQKKLLQKLYKNFKDQIDFASLFVFSKVGEISRRLSMLKKQCNIFIKSETEYTAEHPQSDVSLRLRKRKLLLFHKELDSITNELQDLSRFILLQKIAVKKLLKKFVKYSSYPQKQSFVDKITTKFLVENPKSFIHLSLDDLALETTLLYDFLDTFLTTCTAESNQRKHRHSSIHTIDSLQLVTQSYSINGSGPQKDTIDNTPIATSSSSTTHQLFSRSTTFDIVSIRKGPRSLKFWIHKDNLDEIKFLLSSEFKLITDDSLFTKDKGLKNTRSSLNLQEDLANSKGTVSGGQPFKDPSDEFCPETDTLSVWLNNPSHPMFVQTSPLNSTDYDIDSIDNLHVFKANPYSQILVSNASPSPDDNSAKNPILITPVGGLRQFSIASLNKNLVDILFYDVQSKNTSILALDERKKIFEEEWCKADLKGNKQMMQLSLNWVLENNVKPLARISMKKLRYISLDKNEKINFYISLEWDIQVNRTNADGTENPQVDMFPHAVLKINFDVPETEFPASISSLIDSHLVYRVDNFNFSLNNYLISLLIKNNQSTSISDEEMLLFIAPWHTILTDTDIRQLPEVRAKSIPFDRQDRKDSLNPDNALDTATEVNKGILLNKDDIAPSKPGYWNEFDNGSDFGGDDDGFYVYTDHDNDNNFGALDWFFNLLTVRSSAEREDIESNYGGAGLDWLSKDKTNKILHWADNTRDFGSMLKEKILGIHDDTYQDGRVDETRPLVRRTPRGFSFSGTDDAYSADEEDEEEYDSETEAMMRLSNKKRFGTLGLIERENHDKCLSFLYMIMVVFSLVTSSIGTLILSTIFGKSQLPKPQMTAGLLILVVFAIACLLLSIILSGFSICLLLCRYIPAPTWHLSAVWVGTLVATTFFFYGIVTCF</sequence>
<feature type="transmembrane region" description="Helical" evidence="7">
    <location>
        <begin position="874"/>
        <end position="907"/>
    </location>
</feature>
<evidence type="ECO:0000256" key="6">
    <source>
        <dbReference type="SAM" id="MobiDB-lite"/>
    </source>
</evidence>
<evidence type="ECO:0000256" key="5">
    <source>
        <dbReference type="ARBA" id="ARBA00023136"/>
    </source>
</evidence>
<evidence type="ECO:0000259" key="8">
    <source>
        <dbReference type="PROSITE" id="PS51382"/>
    </source>
</evidence>
<feature type="region of interest" description="Disordered" evidence="6">
    <location>
        <begin position="331"/>
        <end position="350"/>
    </location>
</feature>
<dbReference type="EMBL" id="KV454005">
    <property type="protein sequence ID" value="ODQ45119.1"/>
    <property type="molecule type" value="Genomic_DNA"/>
</dbReference>
<evidence type="ECO:0000256" key="4">
    <source>
        <dbReference type="ARBA" id="ARBA00022989"/>
    </source>
</evidence>
<dbReference type="Proteomes" id="UP000094455">
    <property type="component" value="Unassembled WGS sequence"/>
</dbReference>
<name>A0A1E3NG73_9ASCO</name>
<protein>
    <recommendedName>
        <fullName evidence="8">SPX domain-containing protein</fullName>
    </recommendedName>
</protein>
<keyword evidence="3 7" id="KW-0812">Transmembrane</keyword>
<keyword evidence="5 7" id="KW-0472">Membrane</keyword>
<dbReference type="Gene3D" id="3.20.100.30">
    <property type="entry name" value="VTC, catalytic tunnel domain"/>
    <property type="match status" value="1"/>
</dbReference>
<dbReference type="InterPro" id="IPR004331">
    <property type="entry name" value="SPX_dom"/>
</dbReference>
<dbReference type="AlphaFoldDB" id="A0A1E3NG73"/>
<dbReference type="GO" id="GO:0007034">
    <property type="term" value="P:vacuolar transport"/>
    <property type="evidence" value="ECO:0007669"/>
    <property type="project" value="TreeGrafter"/>
</dbReference>
<evidence type="ECO:0000313" key="10">
    <source>
        <dbReference type="Proteomes" id="UP000094455"/>
    </source>
</evidence>
<keyword evidence="2" id="KW-0926">Vacuole</keyword>
<dbReference type="CDD" id="cd14474">
    <property type="entry name" value="SPX_YDR089W"/>
    <property type="match status" value="1"/>
</dbReference>
<reference evidence="9 10" key="1">
    <citation type="journal article" date="2016" name="Proc. Natl. Acad. Sci. U.S.A.">
        <title>Comparative genomics of biotechnologically important yeasts.</title>
        <authorList>
            <person name="Riley R."/>
            <person name="Haridas S."/>
            <person name="Wolfe K.H."/>
            <person name="Lopes M.R."/>
            <person name="Hittinger C.T."/>
            <person name="Goeker M."/>
            <person name="Salamov A.A."/>
            <person name="Wisecaver J.H."/>
            <person name="Long T.M."/>
            <person name="Calvey C.H."/>
            <person name="Aerts A.L."/>
            <person name="Barry K.W."/>
            <person name="Choi C."/>
            <person name="Clum A."/>
            <person name="Coughlan A.Y."/>
            <person name="Deshpande S."/>
            <person name="Douglass A.P."/>
            <person name="Hanson S.J."/>
            <person name="Klenk H.-P."/>
            <person name="LaButti K.M."/>
            <person name="Lapidus A."/>
            <person name="Lindquist E.A."/>
            <person name="Lipzen A.M."/>
            <person name="Meier-Kolthoff J.P."/>
            <person name="Ohm R.A."/>
            <person name="Otillar R.P."/>
            <person name="Pangilinan J.L."/>
            <person name="Peng Y."/>
            <person name="Rokas A."/>
            <person name="Rosa C.A."/>
            <person name="Scheuner C."/>
            <person name="Sibirny A.A."/>
            <person name="Slot J.C."/>
            <person name="Stielow J.B."/>
            <person name="Sun H."/>
            <person name="Kurtzman C.P."/>
            <person name="Blackwell M."/>
            <person name="Grigoriev I.V."/>
            <person name="Jeffries T.W."/>
        </authorList>
    </citation>
    <scope>NUCLEOTIDE SEQUENCE [LARGE SCALE GENOMIC DNA]</scope>
    <source>
        <strain evidence="9 10">NRRL Y-2026</strain>
    </source>
</reference>
<keyword evidence="4 7" id="KW-1133">Transmembrane helix</keyword>
<feature type="transmembrane region" description="Helical" evidence="7">
    <location>
        <begin position="913"/>
        <end position="932"/>
    </location>
</feature>
<comment type="subcellular location">
    <subcellularLocation>
        <location evidence="1">Vacuole membrane</location>
        <topology evidence="1">Multi-pass membrane protein</topology>
    </subcellularLocation>
</comment>
<dbReference type="PANTHER" id="PTHR46140">
    <property type="entry name" value="VACUOLAR TRANSPORTER CHAPERONE 1-RELATED"/>
    <property type="match status" value="1"/>
</dbReference>
<evidence type="ECO:0000256" key="3">
    <source>
        <dbReference type="ARBA" id="ARBA00022692"/>
    </source>
</evidence>
<evidence type="ECO:0000256" key="2">
    <source>
        <dbReference type="ARBA" id="ARBA00022554"/>
    </source>
</evidence>
<dbReference type="GO" id="GO:0016237">
    <property type="term" value="P:microautophagy"/>
    <property type="evidence" value="ECO:0007669"/>
    <property type="project" value="TreeGrafter"/>
</dbReference>
<evidence type="ECO:0000256" key="7">
    <source>
        <dbReference type="SAM" id="Phobius"/>
    </source>
</evidence>
<dbReference type="PANTHER" id="PTHR46140:SF1">
    <property type="entry name" value="VACUOLAR TRANSPORTER CHAPERONE COMPLEX SUBUNIT 4-RELATED"/>
    <property type="match status" value="1"/>
</dbReference>
<dbReference type="GeneID" id="30180089"/>